<evidence type="ECO:0000256" key="5">
    <source>
        <dbReference type="ARBA" id="ARBA00023136"/>
    </source>
</evidence>
<dbReference type="InterPro" id="IPR050833">
    <property type="entry name" value="Poly_Biosynth_Transport"/>
</dbReference>
<feature type="transmembrane region" description="Helical" evidence="6">
    <location>
        <begin position="21"/>
        <end position="49"/>
    </location>
</feature>
<feature type="transmembrane region" description="Helical" evidence="6">
    <location>
        <begin position="55"/>
        <end position="79"/>
    </location>
</feature>
<protein>
    <recommendedName>
        <fullName evidence="9">Polysaccharide biosynthesis protein C-terminal domain-containing protein</fullName>
    </recommendedName>
</protein>
<dbReference type="EMBL" id="PFGC01000041">
    <property type="protein sequence ID" value="PIW36751.1"/>
    <property type="molecule type" value="Genomic_DNA"/>
</dbReference>
<evidence type="ECO:0000256" key="6">
    <source>
        <dbReference type="SAM" id="Phobius"/>
    </source>
</evidence>
<feature type="transmembrane region" description="Helical" evidence="6">
    <location>
        <begin position="277"/>
        <end position="297"/>
    </location>
</feature>
<proteinExistence type="predicted"/>
<evidence type="ECO:0000256" key="1">
    <source>
        <dbReference type="ARBA" id="ARBA00004651"/>
    </source>
</evidence>
<feature type="transmembrane region" description="Helical" evidence="6">
    <location>
        <begin position="381"/>
        <end position="402"/>
    </location>
</feature>
<organism evidence="7 8">
    <name type="scientific">Candidatus Kerfeldbacteria bacterium CG15_BIG_FIL_POST_REV_8_21_14_020_45_12</name>
    <dbReference type="NCBI Taxonomy" id="2014247"/>
    <lineage>
        <taxon>Bacteria</taxon>
        <taxon>Candidatus Kerfeldiibacteriota</taxon>
    </lineage>
</organism>
<dbReference type="PANTHER" id="PTHR30250:SF11">
    <property type="entry name" value="O-ANTIGEN TRANSPORTER-RELATED"/>
    <property type="match status" value="1"/>
</dbReference>
<feature type="transmembrane region" description="Helical" evidence="6">
    <location>
        <begin position="134"/>
        <end position="152"/>
    </location>
</feature>
<feature type="transmembrane region" description="Helical" evidence="6">
    <location>
        <begin position="164"/>
        <end position="184"/>
    </location>
</feature>
<feature type="transmembrane region" description="Helical" evidence="6">
    <location>
        <begin position="460"/>
        <end position="476"/>
    </location>
</feature>
<accession>A0A2M7H3E6</accession>
<feature type="transmembrane region" description="Helical" evidence="6">
    <location>
        <begin position="190"/>
        <end position="210"/>
    </location>
</feature>
<evidence type="ECO:0000313" key="7">
    <source>
        <dbReference type="EMBL" id="PIW36751.1"/>
    </source>
</evidence>
<dbReference type="GO" id="GO:0005886">
    <property type="term" value="C:plasma membrane"/>
    <property type="evidence" value="ECO:0007669"/>
    <property type="project" value="UniProtKB-SubCell"/>
</dbReference>
<comment type="caution">
    <text evidence="7">The sequence shown here is derived from an EMBL/GenBank/DDBJ whole genome shotgun (WGS) entry which is preliminary data.</text>
</comment>
<evidence type="ECO:0000256" key="4">
    <source>
        <dbReference type="ARBA" id="ARBA00022989"/>
    </source>
</evidence>
<reference evidence="7 8" key="1">
    <citation type="submission" date="2017-09" db="EMBL/GenBank/DDBJ databases">
        <title>Depth-based differentiation of microbial function through sediment-hosted aquifers and enrichment of novel symbionts in the deep terrestrial subsurface.</title>
        <authorList>
            <person name="Probst A.J."/>
            <person name="Ladd B."/>
            <person name="Jarett J.K."/>
            <person name="Geller-Mcgrath D.E."/>
            <person name="Sieber C.M."/>
            <person name="Emerson J.B."/>
            <person name="Anantharaman K."/>
            <person name="Thomas B.C."/>
            <person name="Malmstrom R."/>
            <person name="Stieglmeier M."/>
            <person name="Klingl A."/>
            <person name="Woyke T."/>
            <person name="Ryan C.M."/>
            <person name="Banfield J.F."/>
        </authorList>
    </citation>
    <scope>NUCLEOTIDE SEQUENCE [LARGE SCALE GENOMIC DNA]</scope>
    <source>
        <strain evidence="7">CG15_BIG_FIL_POST_REV_8_21_14_020_45_12</strain>
    </source>
</reference>
<dbReference type="Pfam" id="PF01943">
    <property type="entry name" value="Polysacc_synt"/>
    <property type="match status" value="1"/>
</dbReference>
<evidence type="ECO:0008006" key="9">
    <source>
        <dbReference type="Google" id="ProtNLM"/>
    </source>
</evidence>
<dbReference type="PANTHER" id="PTHR30250">
    <property type="entry name" value="PST FAMILY PREDICTED COLANIC ACID TRANSPORTER"/>
    <property type="match status" value="1"/>
</dbReference>
<feature type="transmembrane region" description="Helical" evidence="6">
    <location>
        <begin position="237"/>
        <end position="257"/>
    </location>
</feature>
<gene>
    <name evidence="7" type="ORF">COW24_03640</name>
</gene>
<keyword evidence="2" id="KW-1003">Cell membrane</keyword>
<keyword evidence="4 6" id="KW-1133">Transmembrane helix</keyword>
<dbReference type="InterPro" id="IPR002797">
    <property type="entry name" value="Polysacc_synth"/>
</dbReference>
<feature type="transmembrane region" description="Helical" evidence="6">
    <location>
        <begin position="100"/>
        <end position="122"/>
    </location>
</feature>
<dbReference type="AlphaFoldDB" id="A0A2M7H3E6"/>
<feature type="transmembrane region" description="Helical" evidence="6">
    <location>
        <begin position="325"/>
        <end position="344"/>
    </location>
</feature>
<keyword evidence="3 6" id="KW-0812">Transmembrane</keyword>
<comment type="subcellular location">
    <subcellularLocation>
        <location evidence="1">Cell membrane</location>
        <topology evidence="1">Multi-pass membrane protein</topology>
    </subcellularLocation>
</comment>
<feature type="transmembrane region" description="Helical" evidence="6">
    <location>
        <begin position="350"/>
        <end position="369"/>
    </location>
</feature>
<evidence type="ECO:0000313" key="8">
    <source>
        <dbReference type="Proteomes" id="UP000230292"/>
    </source>
</evidence>
<sequence>MTTAKSMPSTQDNHNNSGWKLSGTIFVLASSLATQGLMFLTAIVLARVLSKADLGVYSIVIQIQNILVLALPLAIPLALTSIIAKEQKAAEKVAHLMTTSLQLAAITTVIFGSAFVVINLLFAESIYGTPRITQYLILVLIGAILTSQFQIARGGLHGLKQMQVPAVAITLGSLAGLLAMPLAVVYGLSGALGATIIGGAVSLIIVAIGMKRTASSLTTEHILKKISLIDLGDLSKIALPLFGSSVVLFVALLIARTVLQWQGGFDEVGNFQIANNIIQAMTVIPIAIATIALPATAKLSTAGDSESASIFKFVKEAFSKSSTTAAIMVVLVTSTIYLIPIIYGRQYDEAMTAVMLIALAYGIIAPFAATLNQVLISENRTVLRMIIDVVVGLLIILGTYLLGKNWGASGLALSYGLAYTGAAVWMACLYHKKTGWNIFLRHGLLSIILALQILSFYTDYFIIATCVTILVVLIITKSDVMDIANKLLSPLLKRVRKN</sequence>
<name>A0A2M7H3E6_9BACT</name>
<feature type="transmembrane region" description="Helical" evidence="6">
    <location>
        <begin position="408"/>
        <end position="431"/>
    </location>
</feature>
<evidence type="ECO:0000256" key="2">
    <source>
        <dbReference type="ARBA" id="ARBA00022475"/>
    </source>
</evidence>
<dbReference type="Proteomes" id="UP000230292">
    <property type="component" value="Unassembled WGS sequence"/>
</dbReference>
<keyword evidence="5 6" id="KW-0472">Membrane</keyword>
<evidence type="ECO:0000256" key="3">
    <source>
        <dbReference type="ARBA" id="ARBA00022692"/>
    </source>
</evidence>